<keyword evidence="1" id="KW-0067">ATP-binding</keyword>
<protein>
    <submittedName>
        <fullName evidence="1">Putative helicase</fullName>
    </submittedName>
</protein>
<proteinExistence type="predicted"/>
<dbReference type="Gene3D" id="3.40.50.300">
    <property type="entry name" value="P-loop containing nucleotide triphosphate hydrolases"/>
    <property type="match status" value="1"/>
</dbReference>
<keyword evidence="1" id="KW-0378">Hydrolase</keyword>
<keyword evidence="1" id="KW-0547">Nucleotide-binding</keyword>
<dbReference type="AlphaFoldDB" id="A0A6M3L744"/>
<organism evidence="1">
    <name type="scientific">viral metagenome</name>
    <dbReference type="NCBI Taxonomy" id="1070528"/>
    <lineage>
        <taxon>unclassified sequences</taxon>
        <taxon>metagenomes</taxon>
        <taxon>organismal metagenomes</taxon>
    </lineage>
</organism>
<dbReference type="SUPFAM" id="SSF52540">
    <property type="entry name" value="P-loop containing nucleoside triphosphate hydrolases"/>
    <property type="match status" value="1"/>
</dbReference>
<gene>
    <name evidence="1" type="ORF">MM415B03643_0004</name>
</gene>
<dbReference type="EMBL" id="MT142923">
    <property type="protein sequence ID" value="QJA90586.1"/>
    <property type="molecule type" value="Genomic_DNA"/>
</dbReference>
<reference evidence="1" key="1">
    <citation type="submission" date="2020-03" db="EMBL/GenBank/DDBJ databases">
        <title>The deep terrestrial virosphere.</title>
        <authorList>
            <person name="Holmfeldt K."/>
            <person name="Nilsson E."/>
            <person name="Simone D."/>
            <person name="Lopez-Fernandez M."/>
            <person name="Wu X."/>
            <person name="de Brujin I."/>
            <person name="Lundin D."/>
            <person name="Andersson A."/>
            <person name="Bertilsson S."/>
            <person name="Dopson M."/>
        </authorList>
    </citation>
    <scope>NUCLEOTIDE SEQUENCE</scope>
    <source>
        <strain evidence="1">MM415B03643</strain>
    </source>
</reference>
<dbReference type="GO" id="GO:0004386">
    <property type="term" value="F:helicase activity"/>
    <property type="evidence" value="ECO:0007669"/>
    <property type="project" value="UniProtKB-KW"/>
</dbReference>
<accession>A0A6M3L744</accession>
<dbReference type="InterPro" id="IPR027417">
    <property type="entry name" value="P-loop_NTPase"/>
</dbReference>
<keyword evidence="1" id="KW-0347">Helicase</keyword>
<evidence type="ECO:0000313" key="1">
    <source>
        <dbReference type="EMBL" id="QJA90586.1"/>
    </source>
</evidence>
<sequence>MELNNDAISIEVLDLIGRVTNSMLKGGESHETIRKALLSLDKAMNYFTSEQIDEEIAIAHSVLLETGGYTTHRNIQQEVENLVEFKGSGLIMLSDIYQDLKLDQKEERSSCRTALTRLINRGKLEKIETGRTGTYRTIKPIAEPTRFVKGARSHFPIKLPFGLSKLCYIHPKSIIIIAGSKSAGKTATCLHTALENQNNIPVDYFNSDMGDEEYTDRITKMGCTCEEDVRFKIYNRSGNFHDLITPEKKIFIIDFLEIHENFYEIGKPIKQIWEKLKDGIAIIGIQMKSGGMMARGGDFTKEKARLYLAMDFLTAESCSRVTIVDAKAPTEMYPDGVKGWERKVKIINGSRFEYPSNWEYFGPEPVEKKYYYRG</sequence>
<name>A0A6M3L744_9ZZZZ</name>